<dbReference type="AlphaFoldDB" id="A0A1M6JHY6"/>
<accession>A0A1M6JHY6</accession>
<keyword evidence="2" id="KW-1185">Reference proteome</keyword>
<dbReference type="STRING" id="1121298.SAMN05444401_3106"/>
<proteinExistence type="predicted"/>
<reference evidence="1 2" key="1">
    <citation type="submission" date="2016-11" db="EMBL/GenBank/DDBJ databases">
        <authorList>
            <person name="Jaros S."/>
            <person name="Januszkiewicz K."/>
            <person name="Wedrychowicz H."/>
        </authorList>
    </citation>
    <scope>NUCLEOTIDE SEQUENCE [LARGE SCALE GENOMIC DNA]</scope>
    <source>
        <strain evidence="1 2">DSM 21864</strain>
    </source>
</reference>
<evidence type="ECO:0008006" key="3">
    <source>
        <dbReference type="Google" id="ProtNLM"/>
    </source>
</evidence>
<dbReference type="Proteomes" id="UP000184080">
    <property type="component" value="Unassembled WGS sequence"/>
</dbReference>
<organism evidence="1 2">
    <name type="scientific">Clostridium amylolyticum</name>
    <dbReference type="NCBI Taxonomy" id="1121298"/>
    <lineage>
        <taxon>Bacteria</taxon>
        <taxon>Bacillati</taxon>
        <taxon>Bacillota</taxon>
        <taxon>Clostridia</taxon>
        <taxon>Eubacteriales</taxon>
        <taxon>Clostridiaceae</taxon>
        <taxon>Clostridium</taxon>
    </lineage>
</organism>
<name>A0A1M6JHY6_9CLOT</name>
<evidence type="ECO:0000313" key="2">
    <source>
        <dbReference type="Proteomes" id="UP000184080"/>
    </source>
</evidence>
<protein>
    <recommendedName>
        <fullName evidence="3">Hook-length control protein FliK</fullName>
    </recommendedName>
</protein>
<gene>
    <name evidence="1" type="ORF">SAMN05444401_3106</name>
</gene>
<dbReference type="RefSeq" id="WP_073008640.1">
    <property type="nucleotide sequence ID" value="NZ_FQZO01000005.1"/>
</dbReference>
<dbReference type="OrthoDB" id="1936401at2"/>
<sequence>MPALWNVNSLNNLSNKKSTSKLSFDVGEKFSGRITSTEKDGTVTIKLIDGWQFNAEIDGGADNLPEGIVKFQVQGFAEGKLILKFIGTETESPTSFNALDNYLKSLGLSKEDSDFVLLLLQHDISLTKENISLMKGILELKSKASQDEEYINNFIEKYVSARLKGNNAEEIGEFKALLKDAFYNLGKLTKQDIMTFIENNIVLNKDNINSFNNVFKEWGFVYKNFKLLEKNLSEDIRIVNDNNDKPLEVTEHSFNKENYAINKSEDFKEAINKDATKSKSGAINSYESTPKNSILTKIKSLLSEEKALVIEHKDLKQEVLKNSADTKENNGNINENKNEDTLTKETMEGNTPIKGNTALKSNTSLNLEELKKLVQSIDNKSTLTNVKVDELKKTITELIYNKLGVTYEFNDEEVKELLQLLNNKNPMTNKENLKNTNEMVKLQLEEKSSDLKNIISSIIKLNTSKNANVSDKIFSFLKDNINDFKLLNTMSNEYYYLDLPIKLYEKEYPLKFIIKDNREKGKKIDSKNVKMVINIATSNLGIVDGYIKVLGNNMNIELKVQDKWVKILEKEKEKLLNSLIGLGYNTDIIVTKKLEEASISNCREFFNDSMLTMVDVLV</sequence>
<dbReference type="EMBL" id="FQZO01000005">
    <property type="protein sequence ID" value="SHJ46242.1"/>
    <property type="molecule type" value="Genomic_DNA"/>
</dbReference>
<evidence type="ECO:0000313" key="1">
    <source>
        <dbReference type="EMBL" id="SHJ46242.1"/>
    </source>
</evidence>